<accession>A0AA46PI16</accession>
<proteinExistence type="predicted"/>
<dbReference type="InterPro" id="IPR004183">
    <property type="entry name" value="Xdiol_dOase_suB"/>
</dbReference>
<evidence type="ECO:0000259" key="1">
    <source>
        <dbReference type="Pfam" id="PF02900"/>
    </source>
</evidence>
<evidence type="ECO:0000313" key="3">
    <source>
        <dbReference type="Proteomes" id="UP001163947"/>
    </source>
</evidence>
<keyword evidence="2" id="KW-0223">Dioxygenase</keyword>
<dbReference type="GO" id="GO:0016702">
    <property type="term" value="F:oxidoreductase activity, acting on single donors with incorporation of molecular oxygen, incorporation of two atoms of oxygen"/>
    <property type="evidence" value="ECO:0007669"/>
    <property type="project" value="UniProtKB-ARBA"/>
</dbReference>
<dbReference type="AlphaFoldDB" id="A0AA46PI16"/>
<gene>
    <name evidence="2" type="ORF">OCS65_06915</name>
</gene>
<dbReference type="GO" id="GO:0008198">
    <property type="term" value="F:ferrous iron binding"/>
    <property type="evidence" value="ECO:0007669"/>
    <property type="project" value="InterPro"/>
</dbReference>
<name>A0AA46PI16_9NOCA</name>
<dbReference type="EMBL" id="CP106982">
    <property type="protein sequence ID" value="UYF95487.1"/>
    <property type="molecule type" value="Genomic_DNA"/>
</dbReference>
<dbReference type="Gene3D" id="3.40.830.10">
    <property type="entry name" value="LigB-like"/>
    <property type="match status" value="1"/>
</dbReference>
<dbReference type="Proteomes" id="UP001163947">
    <property type="component" value="Chromosome"/>
</dbReference>
<dbReference type="RefSeq" id="WP_029545782.1">
    <property type="nucleotide sequence ID" value="NZ_CM002177.1"/>
</dbReference>
<dbReference type="GeneID" id="83620134"/>
<feature type="domain" description="Extradiol ring-cleavage dioxygenase class III enzyme subunit B" evidence="1">
    <location>
        <begin position="234"/>
        <end position="327"/>
    </location>
</feature>
<evidence type="ECO:0000313" key="2">
    <source>
        <dbReference type="EMBL" id="UYF95487.1"/>
    </source>
</evidence>
<reference evidence="2" key="1">
    <citation type="submission" date="2022-09" db="EMBL/GenBank/DDBJ databases">
        <title>The genome sequence of Rhodococcus aetherivorans N1.</title>
        <authorList>
            <person name="Jiang W."/>
        </authorList>
    </citation>
    <scope>NUCLEOTIDE SEQUENCE</scope>
    <source>
        <strain evidence="2">N1</strain>
    </source>
</reference>
<dbReference type="Pfam" id="PF02900">
    <property type="entry name" value="LigB"/>
    <property type="match status" value="1"/>
</dbReference>
<dbReference type="SUPFAM" id="SSF53213">
    <property type="entry name" value="LigB-like"/>
    <property type="match status" value="1"/>
</dbReference>
<organism evidence="2 3">
    <name type="scientific">Rhodococcus aetherivorans</name>
    <dbReference type="NCBI Taxonomy" id="191292"/>
    <lineage>
        <taxon>Bacteria</taxon>
        <taxon>Bacillati</taxon>
        <taxon>Actinomycetota</taxon>
        <taxon>Actinomycetes</taxon>
        <taxon>Mycobacteriales</taxon>
        <taxon>Nocardiaceae</taxon>
        <taxon>Rhodococcus</taxon>
    </lineage>
</organism>
<keyword evidence="2" id="KW-0560">Oxidoreductase</keyword>
<sequence length="373" mass="41227">MAEFLGLGITHYPLLAGTDEHMAGLLRWTLTDPDIPEDLKDPANWPARMRREWDDDGGTAAAAAHRAELVDHLARCRAALDEFEPDLVVVWGDDQYENFREEVVPPFCVLAYDDLEVPAFEVMNERGSPNAWGLPDDFTITLHGDPQAARSLANALIENGFDMAYSYRKRAEAHFPHAILNTQIFLDYENAGSKLPYPIVPITVNCYGQHAIARKGGLARFADIADEQLDPVGPTPNRCFDLGAAVARAFAATDKRVALVASSSWSHAFLTDKLWHLRPDTPVDERLYDAFVHGDVDTWRAVSGTEIVESGQHEMLNWYCLLGAMHELGLPLTWSTLVTTDVFNSNKCFAVFSGKPDEAYAGGAGGRAGQEPR</sequence>
<protein>
    <submittedName>
        <fullName evidence="2">Extradiol ring-cleavage dioxygenase</fullName>
    </submittedName>
</protein>